<sequence>MLPNITYDKNNTPKVEILSIRKAVATDSTLAKGCDFVASCQHKDSVFDYPVFLPQEIKQTAIEIDTTDNFVRKIVYSKVDTVFFAGINAKVLNEPQINNPNMEVSVTLYAENLTSNLQDGLVDVFRTIRLIER</sequence>
<dbReference type="RefSeq" id="WP_379021598.1">
    <property type="nucleotide sequence ID" value="NZ_JBHRTA010000028.1"/>
</dbReference>
<comment type="caution">
    <text evidence="1">The sequence shown here is derived from an EMBL/GenBank/DDBJ whole genome shotgun (WGS) entry which is preliminary data.</text>
</comment>
<reference evidence="2" key="1">
    <citation type="journal article" date="2019" name="Int. J. Syst. Evol. Microbiol.">
        <title>The Global Catalogue of Microorganisms (GCM) 10K type strain sequencing project: providing services to taxonomists for standard genome sequencing and annotation.</title>
        <authorList>
            <consortium name="The Broad Institute Genomics Platform"/>
            <consortium name="The Broad Institute Genome Sequencing Center for Infectious Disease"/>
            <person name="Wu L."/>
            <person name="Ma J."/>
        </authorList>
    </citation>
    <scope>NUCLEOTIDE SEQUENCE [LARGE SCALE GENOMIC DNA]</scope>
    <source>
        <strain evidence="2">KCTC 52416</strain>
    </source>
</reference>
<evidence type="ECO:0000313" key="1">
    <source>
        <dbReference type="EMBL" id="MFC3197677.1"/>
    </source>
</evidence>
<dbReference type="Proteomes" id="UP001595526">
    <property type="component" value="Unassembled WGS sequence"/>
</dbReference>
<keyword evidence="2" id="KW-1185">Reference proteome</keyword>
<evidence type="ECO:0000313" key="2">
    <source>
        <dbReference type="Proteomes" id="UP001595526"/>
    </source>
</evidence>
<organism evidence="1 2">
    <name type="scientific">Parapedobacter deserti</name>
    <dbReference type="NCBI Taxonomy" id="1912957"/>
    <lineage>
        <taxon>Bacteria</taxon>
        <taxon>Pseudomonadati</taxon>
        <taxon>Bacteroidota</taxon>
        <taxon>Sphingobacteriia</taxon>
        <taxon>Sphingobacteriales</taxon>
        <taxon>Sphingobacteriaceae</taxon>
        <taxon>Parapedobacter</taxon>
    </lineage>
</organism>
<protein>
    <submittedName>
        <fullName evidence="1">Uncharacterized protein</fullName>
    </submittedName>
</protein>
<gene>
    <name evidence="1" type="ORF">ACFOET_08640</name>
</gene>
<name>A0ABV7JKP7_9SPHI</name>
<proteinExistence type="predicted"/>
<accession>A0ABV7JKP7</accession>
<dbReference type="EMBL" id="JBHRTA010000028">
    <property type="protein sequence ID" value="MFC3197677.1"/>
    <property type="molecule type" value="Genomic_DNA"/>
</dbReference>